<dbReference type="EMBL" id="BOMH01000078">
    <property type="protein sequence ID" value="GID70607.1"/>
    <property type="molecule type" value="Genomic_DNA"/>
</dbReference>
<evidence type="ECO:0000256" key="5">
    <source>
        <dbReference type="ARBA" id="ARBA00022840"/>
    </source>
</evidence>
<dbReference type="InterPro" id="IPR011009">
    <property type="entry name" value="Kinase-like_dom_sf"/>
</dbReference>
<keyword evidence="6" id="KW-0046">Antibiotic resistance</keyword>
<feature type="domain" description="Aminoglycoside phosphotransferase" evidence="9">
    <location>
        <begin position="28"/>
        <end position="208"/>
    </location>
</feature>
<evidence type="ECO:0000313" key="10">
    <source>
        <dbReference type="EMBL" id="GID70607.1"/>
    </source>
</evidence>
<evidence type="ECO:0000256" key="2">
    <source>
        <dbReference type="ARBA" id="ARBA00022679"/>
    </source>
</evidence>
<evidence type="ECO:0000259" key="9">
    <source>
        <dbReference type="Pfam" id="PF01636"/>
    </source>
</evidence>
<dbReference type="RefSeq" id="WP_203754670.1">
    <property type="nucleotide sequence ID" value="NZ_BAAAUC010000132.1"/>
</dbReference>
<dbReference type="PANTHER" id="PTHR21310:SF41">
    <property type="entry name" value="3'-PHOSPHOTRANSFERASE, PUTATIVE-RELATED"/>
    <property type="match status" value="1"/>
</dbReference>
<evidence type="ECO:0000313" key="11">
    <source>
        <dbReference type="Proteomes" id="UP000619479"/>
    </source>
</evidence>
<dbReference type="GO" id="GO:0046872">
    <property type="term" value="F:metal ion binding"/>
    <property type="evidence" value="ECO:0007669"/>
    <property type="project" value="UniProtKB-KW"/>
</dbReference>
<dbReference type="SUPFAM" id="SSF56112">
    <property type="entry name" value="Protein kinase-like (PK-like)"/>
    <property type="match status" value="1"/>
</dbReference>
<keyword evidence="3" id="KW-0547">Nucleotide-binding</keyword>
<feature type="binding site" evidence="8">
    <location>
        <position position="178"/>
    </location>
    <ligand>
        <name>Mg(2+)</name>
        <dbReference type="ChEBI" id="CHEBI:18420"/>
    </ligand>
</feature>
<evidence type="ECO:0000256" key="8">
    <source>
        <dbReference type="PIRSR" id="PIRSR000706-2"/>
    </source>
</evidence>
<comment type="caution">
    <text evidence="10">The sequence shown here is derived from an EMBL/GenBank/DDBJ whole genome shotgun (WGS) entry which is preliminary data.</text>
</comment>
<dbReference type="InterPro" id="IPR002575">
    <property type="entry name" value="Aminoglycoside_PTrfase"/>
</dbReference>
<accession>A0A919IU94</accession>
<dbReference type="Gene3D" id="3.30.200.20">
    <property type="entry name" value="Phosphorylase Kinase, domain 1"/>
    <property type="match status" value="1"/>
</dbReference>
<dbReference type="CDD" id="cd05150">
    <property type="entry name" value="APH"/>
    <property type="match status" value="1"/>
</dbReference>
<gene>
    <name evidence="10" type="ORF">Acy02nite_84880</name>
</gene>
<comment type="similarity">
    <text evidence="1">Belongs to the aminoglycoside phosphotransferase family.</text>
</comment>
<dbReference type="GO" id="GO:0016773">
    <property type="term" value="F:phosphotransferase activity, alcohol group as acceptor"/>
    <property type="evidence" value="ECO:0007669"/>
    <property type="project" value="InterPro"/>
</dbReference>
<dbReference type="AlphaFoldDB" id="A0A919IU94"/>
<dbReference type="InterPro" id="IPR024165">
    <property type="entry name" value="Kan/Strep_kinase"/>
</dbReference>
<dbReference type="Gene3D" id="3.90.1200.10">
    <property type="match status" value="1"/>
</dbReference>
<keyword evidence="5" id="KW-0067">ATP-binding</keyword>
<keyword evidence="2" id="KW-0808">Transferase</keyword>
<evidence type="ECO:0000256" key="3">
    <source>
        <dbReference type="ARBA" id="ARBA00022741"/>
    </source>
</evidence>
<feature type="active site" description="Proton acceptor" evidence="7">
    <location>
        <position position="158"/>
    </location>
</feature>
<dbReference type="Proteomes" id="UP000619479">
    <property type="component" value="Unassembled WGS sequence"/>
</dbReference>
<dbReference type="GO" id="GO:0046677">
    <property type="term" value="P:response to antibiotic"/>
    <property type="evidence" value="ECO:0007669"/>
    <property type="project" value="UniProtKB-KW"/>
</dbReference>
<keyword evidence="4" id="KW-0418">Kinase</keyword>
<feature type="binding site" evidence="8">
    <location>
        <position position="163"/>
    </location>
    <ligand>
        <name>Mg(2+)</name>
        <dbReference type="ChEBI" id="CHEBI:18420"/>
    </ligand>
</feature>
<organism evidence="10 11">
    <name type="scientific">Actinoplanes cyaneus</name>
    <dbReference type="NCBI Taxonomy" id="52696"/>
    <lineage>
        <taxon>Bacteria</taxon>
        <taxon>Bacillati</taxon>
        <taxon>Actinomycetota</taxon>
        <taxon>Actinomycetes</taxon>
        <taxon>Micromonosporales</taxon>
        <taxon>Micromonosporaceae</taxon>
        <taxon>Actinoplanes</taxon>
    </lineage>
</organism>
<sequence length="237" mass="25982">MWETVTIGESGATVTVDRRNGLYRKVSDDPRDDLVGEGARLTWLREHGIPAAEVIECRPGLLVTAEVPGVSAAGEWPEASCPRVVDALAGLTRALHSLPITDCPFDRRLAVVIPEALAADVDLDDLDDERAGWTRDELAAELISTRPPDEDLVVCHGDLCPPNVVLDPDTCRVNGLIDAGRLGVADRWADLALVTRSLTDDSDPQYGAWAADRFLKKYGVAPHPRKNDFYRLLDEFF</sequence>
<evidence type="ECO:0000256" key="6">
    <source>
        <dbReference type="ARBA" id="ARBA00023251"/>
    </source>
</evidence>
<dbReference type="GO" id="GO:0016301">
    <property type="term" value="F:kinase activity"/>
    <property type="evidence" value="ECO:0007669"/>
    <property type="project" value="UniProtKB-KW"/>
</dbReference>
<dbReference type="GO" id="GO:0005524">
    <property type="term" value="F:ATP binding"/>
    <property type="evidence" value="ECO:0007669"/>
    <property type="project" value="UniProtKB-KW"/>
</dbReference>
<keyword evidence="8" id="KW-0479">Metal-binding</keyword>
<reference evidence="10" key="1">
    <citation type="submission" date="2021-01" db="EMBL/GenBank/DDBJ databases">
        <title>Whole genome shotgun sequence of Actinoplanes cyaneus NBRC 14990.</title>
        <authorList>
            <person name="Komaki H."/>
            <person name="Tamura T."/>
        </authorList>
    </citation>
    <scope>NUCLEOTIDE SEQUENCE</scope>
    <source>
        <strain evidence="10">NBRC 14990</strain>
    </source>
</reference>
<dbReference type="NCBIfam" id="NF033068">
    <property type="entry name" value="APH_3p"/>
    <property type="match status" value="1"/>
</dbReference>
<dbReference type="PANTHER" id="PTHR21310">
    <property type="entry name" value="AMINOGLYCOSIDE PHOSPHOTRANSFERASE-RELATED-RELATED"/>
    <property type="match status" value="1"/>
</dbReference>
<dbReference type="Pfam" id="PF01636">
    <property type="entry name" value="APH"/>
    <property type="match status" value="1"/>
</dbReference>
<name>A0A919IU94_9ACTN</name>
<dbReference type="PIRSF" id="PIRSF000706">
    <property type="entry name" value="Kanamycin_kin"/>
    <property type="match status" value="1"/>
</dbReference>
<evidence type="ECO:0000256" key="1">
    <source>
        <dbReference type="ARBA" id="ARBA00006219"/>
    </source>
</evidence>
<protein>
    <submittedName>
        <fullName evidence="10">Streptomycin phosphotransferase</fullName>
    </submittedName>
</protein>
<keyword evidence="11" id="KW-1185">Reference proteome</keyword>
<dbReference type="InterPro" id="IPR051678">
    <property type="entry name" value="AGP_Transferase"/>
</dbReference>
<keyword evidence="8" id="KW-0460">Magnesium</keyword>
<evidence type="ECO:0000256" key="7">
    <source>
        <dbReference type="PIRSR" id="PIRSR000706-1"/>
    </source>
</evidence>
<evidence type="ECO:0000256" key="4">
    <source>
        <dbReference type="ARBA" id="ARBA00022777"/>
    </source>
</evidence>
<proteinExistence type="inferred from homology"/>